<name>A0A165I7J3_XYLHT</name>
<feature type="compositionally biased region" description="Basic residues" evidence="1">
    <location>
        <begin position="15"/>
        <end position="24"/>
    </location>
</feature>
<feature type="compositionally biased region" description="Polar residues" evidence="1">
    <location>
        <begin position="79"/>
        <end position="93"/>
    </location>
</feature>
<keyword evidence="3" id="KW-1185">Reference proteome</keyword>
<dbReference type="EMBL" id="KV407456">
    <property type="protein sequence ID" value="KZF24502.1"/>
    <property type="molecule type" value="Genomic_DNA"/>
</dbReference>
<feature type="compositionally biased region" description="Polar residues" evidence="1">
    <location>
        <begin position="358"/>
        <end position="371"/>
    </location>
</feature>
<feature type="region of interest" description="Disordered" evidence="1">
    <location>
        <begin position="1"/>
        <end position="222"/>
    </location>
</feature>
<dbReference type="InParanoid" id="A0A165I7J3"/>
<accession>A0A165I7J3</accession>
<feature type="region of interest" description="Disordered" evidence="1">
    <location>
        <begin position="240"/>
        <end position="371"/>
    </location>
</feature>
<evidence type="ECO:0000313" key="3">
    <source>
        <dbReference type="Proteomes" id="UP000076632"/>
    </source>
</evidence>
<feature type="compositionally biased region" description="Polar residues" evidence="1">
    <location>
        <begin position="333"/>
        <end position="342"/>
    </location>
</feature>
<dbReference type="AlphaFoldDB" id="A0A165I7J3"/>
<feature type="compositionally biased region" description="Acidic residues" evidence="1">
    <location>
        <begin position="122"/>
        <end position="144"/>
    </location>
</feature>
<dbReference type="Proteomes" id="UP000076632">
    <property type="component" value="Unassembled WGS sequence"/>
</dbReference>
<dbReference type="GeneID" id="28900051"/>
<sequence length="394" mass="43864">MPGEDSYYKPQTSRQAKRAAKKSTKSISEAERRKLVRAQELHERAERLREKERRRQVNAQKRKEKEQRDRETRKRTGVVDQNASKFPSSQQSLAKFWGPMGAAQKEVDVDDENKENILDAMENLDDQDSACADVEEQSDGETSEEGTSCLLKGDNSSDTAVSKDAEADHNEKHVRGERQPLAEVSAAAVSQTDRPIDKSSQSSDDRSKCGRDTKQQETPHLSDDFIFYDLEDFFVSGTQLQQELAKASPPTPRHQVQRSPSACIEKNASMPPPPVPSTRQPETAIPALISSQDLEFSEEDLQELFSTEKIDSGNSNDSASKRETTTAKESKTEGSNLNTTPQEPKELPKAPSAPSMPVSESQANQATETSSSSLLFYTAEDFEFSSQELRDLLS</sequence>
<dbReference type="OMA" id="DQDSACA"/>
<protein>
    <submittedName>
        <fullName evidence="2">Uncharacterized protein</fullName>
    </submittedName>
</protein>
<gene>
    <name evidence="2" type="ORF">L228DRAFT_266832</name>
</gene>
<evidence type="ECO:0000256" key="1">
    <source>
        <dbReference type="SAM" id="MobiDB-lite"/>
    </source>
</evidence>
<feature type="compositionally biased region" description="Basic and acidic residues" evidence="1">
    <location>
        <begin position="319"/>
        <end position="332"/>
    </location>
</feature>
<evidence type="ECO:0000313" key="2">
    <source>
        <dbReference type="EMBL" id="KZF24502.1"/>
    </source>
</evidence>
<organism evidence="2 3">
    <name type="scientific">Xylona heveae (strain CBS 132557 / TC161)</name>
    <dbReference type="NCBI Taxonomy" id="1328760"/>
    <lineage>
        <taxon>Eukaryota</taxon>
        <taxon>Fungi</taxon>
        <taxon>Dikarya</taxon>
        <taxon>Ascomycota</taxon>
        <taxon>Pezizomycotina</taxon>
        <taxon>Xylonomycetes</taxon>
        <taxon>Xylonales</taxon>
        <taxon>Xylonaceae</taxon>
        <taxon>Xylona</taxon>
    </lineage>
</organism>
<proteinExistence type="predicted"/>
<feature type="compositionally biased region" description="Basic and acidic residues" evidence="1">
    <location>
        <begin position="161"/>
        <end position="180"/>
    </location>
</feature>
<feature type="compositionally biased region" description="Basic and acidic residues" evidence="1">
    <location>
        <begin position="28"/>
        <end position="74"/>
    </location>
</feature>
<dbReference type="RefSeq" id="XP_018190057.1">
    <property type="nucleotide sequence ID" value="XM_018334914.1"/>
</dbReference>
<feature type="compositionally biased region" description="Basic and acidic residues" evidence="1">
    <location>
        <begin position="203"/>
        <end position="222"/>
    </location>
</feature>
<reference evidence="2 3" key="1">
    <citation type="journal article" date="2016" name="Fungal Biol.">
        <title>The genome of Xylona heveae provides a window into fungal endophytism.</title>
        <authorList>
            <person name="Gazis R."/>
            <person name="Kuo A."/>
            <person name="Riley R."/>
            <person name="LaButti K."/>
            <person name="Lipzen A."/>
            <person name="Lin J."/>
            <person name="Amirebrahimi M."/>
            <person name="Hesse C.N."/>
            <person name="Spatafora J.W."/>
            <person name="Henrissat B."/>
            <person name="Hainaut M."/>
            <person name="Grigoriev I.V."/>
            <person name="Hibbett D.S."/>
        </authorList>
    </citation>
    <scope>NUCLEOTIDE SEQUENCE [LARGE SCALE GENOMIC DNA]</scope>
    <source>
        <strain evidence="2 3">TC161</strain>
    </source>
</reference>